<feature type="transmembrane region" description="Helical" evidence="6">
    <location>
        <begin position="169"/>
        <end position="191"/>
    </location>
</feature>
<feature type="transmembrane region" description="Helical" evidence="6">
    <location>
        <begin position="12"/>
        <end position="36"/>
    </location>
</feature>
<evidence type="ECO:0000256" key="4">
    <source>
        <dbReference type="ARBA" id="ARBA00022989"/>
    </source>
</evidence>
<keyword evidence="2" id="KW-1003">Cell membrane</keyword>
<dbReference type="InterPro" id="IPR050833">
    <property type="entry name" value="Poly_Biosynth_Transport"/>
</dbReference>
<feature type="transmembrane region" description="Helical" evidence="6">
    <location>
        <begin position="113"/>
        <end position="135"/>
    </location>
</feature>
<evidence type="ECO:0000256" key="6">
    <source>
        <dbReference type="SAM" id="Phobius"/>
    </source>
</evidence>
<keyword evidence="3 6" id="KW-0812">Transmembrane</keyword>
<keyword evidence="5 6" id="KW-0472">Membrane</keyword>
<feature type="transmembrane region" description="Helical" evidence="6">
    <location>
        <begin position="327"/>
        <end position="351"/>
    </location>
</feature>
<accession>A0A1F5KHM5</accession>
<comment type="caution">
    <text evidence="7">The sequence shown here is derived from an EMBL/GenBank/DDBJ whole genome shotgun (WGS) entry which is preliminary data.</text>
</comment>
<evidence type="ECO:0000313" key="8">
    <source>
        <dbReference type="Proteomes" id="UP000177328"/>
    </source>
</evidence>
<organism evidence="7 8">
    <name type="scientific">Candidatus Daviesbacteria bacterium RIFCSPHIGHO2_02_FULL_43_12</name>
    <dbReference type="NCBI Taxonomy" id="1797776"/>
    <lineage>
        <taxon>Bacteria</taxon>
        <taxon>Candidatus Daviesiibacteriota</taxon>
    </lineage>
</organism>
<reference evidence="7 8" key="1">
    <citation type="journal article" date="2016" name="Nat. Commun.">
        <title>Thousands of microbial genomes shed light on interconnected biogeochemical processes in an aquifer system.</title>
        <authorList>
            <person name="Anantharaman K."/>
            <person name="Brown C.T."/>
            <person name="Hug L.A."/>
            <person name="Sharon I."/>
            <person name="Castelle C.J."/>
            <person name="Probst A.J."/>
            <person name="Thomas B.C."/>
            <person name="Singh A."/>
            <person name="Wilkins M.J."/>
            <person name="Karaoz U."/>
            <person name="Brodie E.L."/>
            <person name="Williams K.H."/>
            <person name="Hubbard S.S."/>
            <person name="Banfield J.F."/>
        </authorList>
    </citation>
    <scope>NUCLEOTIDE SEQUENCE [LARGE SCALE GENOMIC DNA]</scope>
</reference>
<evidence type="ECO:0000256" key="3">
    <source>
        <dbReference type="ARBA" id="ARBA00022692"/>
    </source>
</evidence>
<evidence type="ECO:0000256" key="2">
    <source>
        <dbReference type="ARBA" id="ARBA00022475"/>
    </source>
</evidence>
<keyword evidence="4 6" id="KW-1133">Transmembrane helix</keyword>
<feature type="transmembrane region" description="Helical" evidence="6">
    <location>
        <begin position="140"/>
        <end position="163"/>
    </location>
</feature>
<protein>
    <submittedName>
        <fullName evidence="7">Uncharacterized protein</fullName>
    </submittedName>
</protein>
<name>A0A1F5KHM5_9BACT</name>
<dbReference type="Proteomes" id="UP000177328">
    <property type="component" value="Unassembled WGS sequence"/>
</dbReference>
<comment type="subcellular location">
    <subcellularLocation>
        <location evidence="1">Cell membrane</location>
        <topology evidence="1">Multi-pass membrane protein</topology>
    </subcellularLocation>
</comment>
<feature type="transmembrane region" description="Helical" evidence="6">
    <location>
        <begin position="249"/>
        <end position="270"/>
    </location>
</feature>
<gene>
    <name evidence="7" type="ORF">A3D25_04895</name>
</gene>
<evidence type="ECO:0000313" key="7">
    <source>
        <dbReference type="EMBL" id="OGE40111.1"/>
    </source>
</evidence>
<dbReference type="Pfam" id="PF01943">
    <property type="entry name" value="Polysacc_synt"/>
    <property type="match status" value="1"/>
</dbReference>
<dbReference type="PANTHER" id="PTHR30250">
    <property type="entry name" value="PST FAMILY PREDICTED COLANIC ACID TRANSPORTER"/>
    <property type="match status" value="1"/>
</dbReference>
<evidence type="ECO:0000256" key="1">
    <source>
        <dbReference type="ARBA" id="ARBA00004651"/>
    </source>
</evidence>
<feature type="transmembrane region" description="Helical" evidence="6">
    <location>
        <begin position="291"/>
        <end position="315"/>
    </location>
</feature>
<dbReference type="InterPro" id="IPR002797">
    <property type="entry name" value="Polysacc_synth"/>
</dbReference>
<feature type="transmembrane region" description="Helical" evidence="6">
    <location>
        <begin position="211"/>
        <end position="229"/>
    </location>
</feature>
<dbReference type="EMBL" id="MFDD01000014">
    <property type="protein sequence ID" value="OGE40111.1"/>
    <property type="molecule type" value="Genomic_DNA"/>
</dbReference>
<feature type="transmembrane region" description="Helical" evidence="6">
    <location>
        <begin position="382"/>
        <end position="404"/>
    </location>
</feature>
<feature type="transmembrane region" description="Helical" evidence="6">
    <location>
        <begin position="42"/>
        <end position="66"/>
    </location>
</feature>
<dbReference type="AlphaFoldDB" id="A0A1F5KHM5"/>
<dbReference type="GO" id="GO:0005886">
    <property type="term" value="C:plasma membrane"/>
    <property type="evidence" value="ECO:0007669"/>
    <property type="project" value="UniProtKB-SubCell"/>
</dbReference>
<dbReference type="PANTHER" id="PTHR30250:SF11">
    <property type="entry name" value="O-ANTIGEN TRANSPORTER-RELATED"/>
    <property type="match status" value="1"/>
</dbReference>
<evidence type="ECO:0000256" key="5">
    <source>
        <dbReference type="ARBA" id="ARBA00023136"/>
    </source>
</evidence>
<feature type="transmembrane region" description="Helical" evidence="6">
    <location>
        <begin position="358"/>
        <end position="376"/>
    </location>
</feature>
<proteinExistence type="predicted"/>
<sequence length="411" mass="45868">METLKKISTQTLWQILAKISSSLSTLFILGLVAHSFGVEGTGIYTLAATYLGFFYLIADFGVNAYILPQLISGDTPLIWRKLLGFRLLLSLGLMLIALLLLPLLPFSSPTFSLLVRLGIASILPSAVFITASAYFQSAFLYRYVSIATLINSIFAAVFAYWVVSLKLPMQWIIIGNTGGWTLSAVIGLIFVQRTIPLWPIFEVQFMRKILVSSWPISLMLMSNMLYFRVDSFILTSQKSFVDTGIYNLPYTMFQAALVVPTFIMNGFYPLMIKHLEKDTKRFFRELKIATALMAVMGLAGIIATSLIAPVLIPLVTGGSDFDASITVLNILSLGFPAFFLSSLFMWVLVVFRKFKPLLVIYGSALAINIVLNLWLIPRLSYIGAATVTTFCEYLILIFQLTILYKVVYRSS</sequence>
<feature type="transmembrane region" description="Helical" evidence="6">
    <location>
        <begin position="87"/>
        <end position="107"/>
    </location>
</feature>